<dbReference type="Proteomes" id="UP000236654">
    <property type="component" value="Unassembled WGS sequence"/>
</dbReference>
<keyword evidence="2" id="KW-1185">Reference proteome</keyword>
<accession>A0A2I0R0H0</accession>
<dbReference type="AlphaFoldDB" id="A0A2I0R0H0"/>
<evidence type="ECO:0008006" key="3">
    <source>
        <dbReference type="Google" id="ProtNLM"/>
    </source>
</evidence>
<sequence length="293" mass="33686">MFKKYIYSSAVIFFALTSCNTEQEKLKDVSKEDVTVTSEEDTPKNEIVYAIPSPNDQYDLLRSLSEEVKKEIVNPLSAVNNYTTIEKQALNFGVYLSDAAYLLRYEQGKKVFLDYLSSLDKLGQNIDITKIYGEELIEEIENVGADDERLYEISSENYISIYDQLIENEKGAELSMILAGSWIETMYILFNTAEEYDKHYEIEEYIIDQRYVLENLIGFIKNYDQNDGVTNVLAQLNQINSVYEDMDCQESNLEIEEKEGTVMLNGGLSCVFDESTFTKMKSTVFEIRNSIVS</sequence>
<name>A0A2I0R0H0_9FLAO</name>
<dbReference type="RefSeq" id="WP_101335150.1">
    <property type="nucleotide sequence ID" value="NZ_PJNI01000013.1"/>
</dbReference>
<proteinExistence type="predicted"/>
<gene>
    <name evidence="1" type="ORF">CW751_11340</name>
</gene>
<dbReference type="EMBL" id="PJNI01000013">
    <property type="protein sequence ID" value="PKR80092.1"/>
    <property type="molecule type" value="Genomic_DNA"/>
</dbReference>
<protein>
    <recommendedName>
        <fullName evidence="3">Lipoprotein</fullName>
    </recommendedName>
</protein>
<comment type="caution">
    <text evidence="1">The sequence shown here is derived from an EMBL/GenBank/DDBJ whole genome shotgun (WGS) entry which is preliminary data.</text>
</comment>
<reference evidence="1 2" key="1">
    <citation type="submission" date="2017-12" db="EMBL/GenBank/DDBJ databases">
        <title>The draft genome sequence of Brumimicrobium saltpan LHR20.</title>
        <authorList>
            <person name="Do Z.-J."/>
            <person name="Luo H.-R."/>
        </authorList>
    </citation>
    <scope>NUCLEOTIDE SEQUENCE [LARGE SCALE GENOMIC DNA]</scope>
    <source>
        <strain evidence="1 2">LHR20</strain>
    </source>
</reference>
<evidence type="ECO:0000313" key="2">
    <source>
        <dbReference type="Proteomes" id="UP000236654"/>
    </source>
</evidence>
<evidence type="ECO:0000313" key="1">
    <source>
        <dbReference type="EMBL" id="PKR80092.1"/>
    </source>
</evidence>
<dbReference type="PROSITE" id="PS51257">
    <property type="entry name" value="PROKAR_LIPOPROTEIN"/>
    <property type="match status" value="1"/>
</dbReference>
<organism evidence="1 2">
    <name type="scientific">Brumimicrobium salinarum</name>
    <dbReference type="NCBI Taxonomy" id="2058658"/>
    <lineage>
        <taxon>Bacteria</taxon>
        <taxon>Pseudomonadati</taxon>
        <taxon>Bacteroidota</taxon>
        <taxon>Flavobacteriia</taxon>
        <taxon>Flavobacteriales</taxon>
        <taxon>Crocinitomicaceae</taxon>
        <taxon>Brumimicrobium</taxon>
    </lineage>
</organism>
<dbReference type="OrthoDB" id="1116284at2"/>